<reference evidence="3 4" key="1">
    <citation type="submission" date="2020-04" db="EMBL/GenBank/DDBJ databases">
        <authorList>
            <person name="Hitch T.C.A."/>
            <person name="Wylensek D."/>
            <person name="Clavel T."/>
        </authorList>
    </citation>
    <scope>NUCLEOTIDE SEQUENCE [LARGE SCALE GENOMIC DNA]</scope>
    <source>
        <strain evidence="3 4">WB01_NA02</strain>
    </source>
</reference>
<dbReference type="Gene3D" id="3.40.1640.10">
    <property type="entry name" value="PSTPO5379-like"/>
    <property type="match status" value="1"/>
</dbReference>
<dbReference type="EMBL" id="JABAGD010000011">
    <property type="protein sequence ID" value="NMF04707.1"/>
    <property type="molecule type" value="Genomic_DNA"/>
</dbReference>
<dbReference type="GO" id="GO:0016829">
    <property type="term" value="F:lyase activity"/>
    <property type="evidence" value="ECO:0007669"/>
    <property type="project" value="UniProtKB-KW"/>
</dbReference>
<dbReference type="InterPro" id="IPR038021">
    <property type="entry name" value="Putative_hydro-lyase"/>
</dbReference>
<dbReference type="PANTHER" id="PTHR32022">
    <property type="entry name" value="D-GLUTAMATE CYCLASE, MITOCHONDRIAL"/>
    <property type="match status" value="1"/>
</dbReference>
<keyword evidence="2" id="KW-0456">Lyase</keyword>
<gene>
    <name evidence="3" type="ORF">HF849_08040</name>
</gene>
<dbReference type="Proteomes" id="UP000587880">
    <property type="component" value="Unassembled WGS sequence"/>
</dbReference>
<dbReference type="PANTHER" id="PTHR32022:SF10">
    <property type="entry name" value="D-GLUTAMATE CYCLASE, MITOCHONDRIAL"/>
    <property type="match status" value="1"/>
</dbReference>
<accession>A0A7X9SN30</accession>
<protein>
    <submittedName>
        <fullName evidence="3">DUF1445 domain-containing protein</fullName>
    </submittedName>
</protein>
<comment type="caution">
    <text evidence="3">The sequence shown here is derived from an EMBL/GenBank/DDBJ whole genome shotgun (WGS) entry which is preliminary data.</text>
</comment>
<dbReference type="Gene3D" id="3.30.2040.10">
    <property type="entry name" value="PSTPO5379-like domain"/>
    <property type="match status" value="1"/>
</dbReference>
<evidence type="ECO:0000313" key="4">
    <source>
        <dbReference type="Proteomes" id="UP000587880"/>
    </source>
</evidence>
<dbReference type="SUPFAM" id="SSF160920">
    <property type="entry name" value="PSTPO5379-like"/>
    <property type="match status" value="1"/>
</dbReference>
<name>A0A7X9SN30_CLOBE</name>
<evidence type="ECO:0000313" key="3">
    <source>
        <dbReference type="EMBL" id="NMF04707.1"/>
    </source>
</evidence>
<dbReference type="RefSeq" id="WP_077840889.1">
    <property type="nucleotide sequence ID" value="NZ_JABAGD010000011.1"/>
</dbReference>
<proteinExistence type="inferred from homology"/>
<evidence type="ECO:0000256" key="2">
    <source>
        <dbReference type="ARBA" id="ARBA00023239"/>
    </source>
</evidence>
<sequence length="49" mass="5583">MRENEVPVFWACSVTPQAVAMEVKPEIMITHSLGNMFITDIKDKQFSVL</sequence>
<organism evidence="3 4">
    <name type="scientific">Clostridium beijerinckii</name>
    <name type="common">Clostridium MP</name>
    <dbReference type="NCBI Taxonomy" id="1520"/>
    <lineage>
        <taxon>Bacteria</taxon>
        <taxon>Bacillati</taxon>
        <taxon>Bacillota</taxon>
        <taxon>Clostridia</taxon>
        <taxon>Eubacteriales</taxon>
        <taxon>Clostridiaceae</taxon>
        <taxon>Clostridium</taxon>
    </lineage>
</organism>
<dbReference type="InterPro" id="IPR009906">
    <property type="entry name" value="D-Glu_cyclase"/>
</dbReference>
<comment type="similarity">
    <text evidence="1">Belongs to the D-glutamate cyclase family.</text>
</comment>
<dbReference type="Pfam" id="PF07286">
    <property type="entry name" value="D-Glu_cyclase"/>
    <property type="match status" value="1"/>
</dbReference>
<dbReference type="AlphaFoldDB" id="A0A7X9SN30"/>
<evidence type="ECO:0000256" key="1">
    <source>
        <dbReference type="ARBA" id="ARBA00007896"/>
    </source>
</evidence>